<evidence type="ECO:0000256" key="4">
    <source>
        <dbReference type="ARBA" id="ARBA00036813"/>
    </source>
</evidence>
<accession>A0A1A0VQR5</accession>
<comment type="caution">
    <text evidence="11">The sequence shown here is derived from an EMBL/GenBank/DDBJ whole genome shotgun (WGS) entry which is preliminary data.</text>
</comment>
<feature type="domain" description="AMP-dependent synthetase/ligase" evidence="9">
    <location>
        <begin position="19"/>
        <end position="377"/>
    </location>
</feature>
<dbReference type="Pfam" id="PF13193">
    <property type="entry name" value="AMP-binding_C"/>
    <property type="match status" value="1"/>
</dbReference>
<comment type="catalytic activity">
    <reaction evidence="4">
        <text>a long-chain fatty acid + ATP + CoA = a long-chain fatty acyl-CoA + AMP + diphosphate</text>
        <dbReference type="Rhea" id="RHEA:15421"/>
        <dbReference type="ChEBI" id="CHEBI:30616"/>
        <dbReference type="ChEBI" id="CHEBI:33019"/>
        <dbReference type="ChEBI" id="CHEBI:57287"/>
        <dbReference type="ChEBI" id="CHEBI:57560"/>
        <dbReference type="ChEBI" id="CHEBI:83139"/>
        <dbReference type="ChEBI" id="CHEBI:456215"/>
        <dbReference type="EC" id="6.2.1.3"/>
    </reaction>
</comment>
<dbReference type="Gene3D" id="3.40.50.12780">
    <property type="entry name" value="N-terminal domain of ligase-like"/>
    <property type="match status" value="1"/>
</dbReference>
<dbReference type="Pfam" id="PF00501">
    <property type="entry name" value="AMP-binding"/>
    <property type="match status" value="1"/>
</dbReference>
<dbReference type="PANTHER" id="PTHR43767:SF1">
    <property type="entry name" value="NONRIBOSOMAL PEPTIDE SYNTHASE PES1 (EUROFUNG)-RELATED"/>
    <property type="match status" value="1"/>
</dbReference>
<dbReference type="EMBL" id="LZSX01000036">
    <property type="protein sequence ID" value="OBB85597.1"/>
    <property type="molecule type" value="Genomic_DNA"/>
</dbReference>
<dbReference type="InterPro" id="IPR000873">
    <property type="entry name" value="AMP-dep_synth/lig_dom"/>
</dbReference>
<sequence length="519" mass="55669">MPPADTTTSTAETLAGIVQRHAQQRPDAIAIRFGERQWSWAQWSSRIRRTAGALRDAGLERGQCVAFLDKNHPACLEVLIAGASIGVVTTVVNWRVIGDELVHVLADSGARVLLVGTELRAAVEAAAERAPGVERIIEIGDEYESLLAAAAPTQPDPSVEENETALVIYSSGTTGRPKGVLLSQRALVNHASNLAPAFPFADGDANLVAMPLFHVGGIGYALFGIRSGAPTFMTREPDAATLIGAVRAGATHAFFVPPVIARFLDAGDAATAAIAGLRYIVYGAAPMPLPLLHRALSTWSNTKFVQVYGQTELCGAVTALSDDDHRDATRPELQLAAGKAVLGCEIRVVDQETGNPLPPGESGEVWVRSNQNMTGYLNRPDATAETITTDDWVRTGDIGRLDADGYVYIEDRIKDMIITGGENVYGPEVESVLIEHPAVQDAAVIGVPDDFWGESVKAIVVADGEVDAKDVIEFCRQHLAGFKCPRTVDFVAELPRNASGKILKTQLREPFWRDRARGI</sequence>
<dbReference type="SUPFAM" id="SSF56801">
    <property type="entry name" value="Acetyl-CoA synthetase-like"/>
    <property type="match status" value="1"/>
</dbReference>
<dbReference type="RefSeq" id="WP_064879915.1">
    <property type="nucleotide sequence ID" value="NZ_LZSX01000036.1"/>
</dbReference>
<dbReference type="Gene3D" id="3.30.300.30">
    <property type="match status" value="1"/>
</dbReference>
<dbReference type="InterPro" id="IPR050237">
    <property type="entry name" value="ATP-dep_AMP-bd_enzyme"/>
</dbReference>
<feature type="domain" description="AMP-binding enzyme C-terminal" evidence="10">
    <location>
        <begin position="428"/>
        <end position="501"/>
    </location>
</feature>
<evidence type="ECO:0000256" key="3">
    <source>
        <dbReference type="ARBA" id="ARBA00026121"/>
    </source>
</evidence>
<evidence type="ECO:0000256" key="8">
    <source>
        <dbReference type="ARBA" id="ARBA00083882"/>
    </source>
</evidence>
<comment type="similarity">
    <text evidence="1">Belongs to the ATP-dependent AMP-binding enzyme family.</text>
</comment>
<evidence type="ECO:0000256" key="5">
    <source>
        <dbReference type="ARBA" id="ARBA00069710"/>
    </source>
</evidence>
<evidence type="ECO:0000256" key="6">
    <source>
        <dbReference type="ARBA" id="ARBA00076959"/>
    </source>
</evidence>
<organism evidence="11 12">
    <name type="scientific">Mycobacterium colombiense</name>
    <dbReference type="NCBI Taxonomy" id="339268"/>
    <lineage>
        <taxon>Bacteria</taxon>
        <taxon>Bacillati</taxon>
        <taxon>Actinomycetota</taxon>
        <taxon>Actinomycetes</taxon>
        <taxon>Mycobacteriales</taxon>
        <taxon>Mycobacteriaceae</taxon>
        <taxon>Mycobacterium</taxon>
        <taxon>Mycobacterium avium complex (MAC)</taxon>
    </lineage>
</organism>
<dbReference type="AlphaFoldDB" id="A0A1A0VQR5"/>
<protein>
    <recommendedName>
        <fullName evidence="5">Long-chain-fatty-acid--CoA ligase FadD13</fullName>
        <ecNumber evidence="3">6.2.1.3</ecNumber>
    </recommendedName>
    <alternativeName>
        <fullName evidence="6">Fatty acyl-CoA ligase</fullName>
    </alternativeName>
    <alternativeName>
        <fullName evidence="8">Fatty acyl-CoA synthetase</fullName>
    </alternativeName>
    <alternativeName>
        <fullName evidence="7">Very-long-chain fatty-acyl-CoA synthetase</fullName>
    </alternativeName>
</protein>
<proteinExistence type="inferred from homology"/>
<reference evidence="11 12" key="1">
    <citation type="submission" date="2016-06" db="EMBL/GenBank/DDBJ databases">
        <authorList>
            <person name="Kjaerup R.B."/>
            <person name="Dalgaard T.S."/>
            <person name="Juul-Madsen H.R."/>
        </authorList>
    </citation>
    <scope>NUCLEOTIDE SEQUENCE [LARGE SCALE GENOMIC DNA]</scope>
    <source>
        <strain evidence="11 12">852002-51834_SCH5396731</strain>
    </source>
</reference>
<keyword evidence="2 11" id="KW-0436">Ligase</keyword>
<gene>
    <name evidence="11" type="ORF">A5760_07510</name>
</gene>
<dbReference type="InterPro" id="IPR025110">
    <property type="entry name" value="AMP-bd_C"/>
</dbReference>
<dbReference type="InterPro" id="IPR042099">
    <property type="entry name" value="ANL_N_sf"/>
</dbReference>
<evidence type="ECO:0000313" key="11">
    <source>
        <dbReference type="EMBL" id="OBB85597.1"/>
    </source>
</evidence>
<dbReference type="EC" id="6.2.1.3" evidence="3"/>
<dbReference type="NCBIfam" id="NF004837">
    <property type="entry name" value="PRK06187.1"/>
    <property type="match status" value="1"/>
</dbReference>
<name>A0A1A0VQR5_9MYCO</name>
<evidence type="ECO:0000259" key="9">
    <source>
        <dbReference type="Pfam" id="PF00501"/>
    </source>
</evidence>
<dbReference type="GO" id="GO:0004467">
    <property type="term" value="F:long-chain fatty acid-CoA ligase activity"/>
    <property type="evidence" value="ECO:0007669"/>
    <property type="project" value="UniProtKB-EC"/>
</dbReference>
<evidence type="ECO:0000256" key="2">
    <source>
        <dbReference type="ARBA" id="ARBA00022598"/>
    </source>
</evidence>
<evidence type="ECO:0000313" key="12">
    <source>
        <dbReference type="Proteomes" id="UP000091914"/>
    </source>
</evidence>
<evidence type="ECO:0000256" key="7">
    <source>
        <dbReference type="ARBA" id="ARBA00080667"/>
    </source>
</evidence>
<dbReference type="InterPro" id="IPR020845">
    <property type="entry name" value="AMP-binding_CS"/>
</dbReference>
<dbReference type="InterPro" id="IPR045851">
    <property type="entry name" value="AMP-bd_C_sf"/>
</dbReference>
<evidence type="ECO:0000256" key="1">
    <source>
        <dbReference type="ARBA" id="ARBA00006432"/>
    </source>
</evidence>
<dbReference type="PANTHER" id="PTHR43767">
    <property type="entry name" value="LONG-CHAIN-FATTY-ACID--COA LIGASE"/>
    <property type="match status" value="1"/>
</dbReference>
<evidence type="ECO:0000259" key="10">
    <source>
        <dbReference type="Pfam" id="PF13193"/>
    </source>
</evidence>
<dbReference type="PROSITE" id="PS00455">
    <property type="entry name" value="AMP_BINDING"/>
    <property type="match status" value="1"/>
</dbReference>
<dbReference type="Proteomes" id="UP000091914">
    <property type="component" value="Unassembled WGS sequence"/>
</dbReference>
<dbReference type="OrthoDB" id="9803968at2"/>
<dbReference type="FunFam" id="3.30.300.30:FF:000008">
    <property type="entry name" value="2,3-dihydroxybenzoate-AMP ligase"/>
    <property type="match status" value="1"/>
</dbReference>